<dbReference type="RefSeq" id="WP_073075505.1">
    <property type="nucleotide sequence ID" value="NZ_FRBT01000012.1"/>
</dbReference>
<dbReference type="STRING" id="946677.SAMN05444484_11246"/>
<name>A0A1M7MF27_9FLAO</name>
<organism evidence="2 3">
    <name type="scientific">Flavobacterium chilense</name>
    <dbReference type="NCBI Taxonomy" id="946677"/>
    <lineage>
        <taxon>Bacteria</taxon>
        <taxon>Pseudomonadati</taxon>
        <taxon>Bacteroidota</taxon>
        <taxon>Flavobacteriia</taxon>
        <taxon>Flavobacteriales</taxon>
        <taxon>Flavobacteriaceae</taxon>
        <taxon>Flavobacterium</taxon>
    </lineage>
</organism>
<keyword evidence="1" id="KW-1133">Transmembrane helix</keyword>
<dbReference type="EMBL" id="FRBT01000012">
    <property type="protein sequence ID" value="SHM88969.1"/>
    <property type="molecule type" value="Genomic_DNA"/>
</dbReference>
<keyword evidence="1" id="KW-0472">Membrane</keyword>
<evidence type="ECO:0000313" key="3">
    <source>
        <dbReference type="Proteomes" id="UP000184028"/>
    </source>
</evidence>
<keyword evidence="1" id="KW-0812">Transmembrane</keyword>
<feature type="transmembrane region" description="Helical" evidence="1">
    <location>
        <begin position="129"/>
        <end position="154"/>
    </location>
</feature>
<reference evidence="3" key="1">
    <citation type="submission" date="2016-11" db="EMBL/GenBank/DDBJ databases">
        <authorList>
            <person name="Varghese N."/>
            <person name="Submissions S."/>
        </authorList>
    </citation>
    <scope>NUCLEOTIDE SEQUENCE [LARGE SCALE GENOMIC DNA]</scope>
    <source>
        <strain evidence="3">DSM 24724</strain>
    </source>
</reference>
<evidence type="ECO:0000313" key="2">
    <source>
        <dbReference type="EMBL" id="SHM88969.1"/>
    </source>
</evidence>
<feature type="transmembrane region" description="Helical" evidence="1">
    <location>
        <begin position="201"/>
        <end position="224"/>
    </location>
</feature>
<feature type="transmembrane region" description="Helical" evidence="1">
    <location>
        <begin position="84"/>
        <end position="101"/>
    </location>
</feature>
<accession>A0A1M7MF27</accession>
<evidence type="ECO:0000256" key="1">
    <source>
        <dbReference type="SAM" id="Phobius"/>
    </source>
</evidence>
<feature type="transmembrane region" description="Helical" evidence="1">
    <location>
        <begin position="50"/>
        <end position="72"/>
    </location>
</feature>
<feature type="transmembrane region" description="Helical" evidence="1">
    <location>
        <begin position="7"/>
        <end position="30"/>
    </location>
</feature>
<feature type="transmembrane region" description="Helical" evidence="1">
    <location>
        <begin position="161"/>
        <end position="181"/>
    </location>
</feature>
<proteinExistence type="predicted"/>
<dbReference type="Proteomes" id="UP000184028">
    <property type="component" value="Unassembled WGS sequence"/>
</dbReference>
<gene>
    <name evidence="2" type="ORF">SAMN05444484_11246</name>
</gene>
<sequence length="239" mass="26757">MLNKKSILTLVVLFTGGFVPIQLVTLSFWYSQYFKGETLGPKMVRTAHEFAVPYIEFLYIPSIIVFVGIMIYSKKNYPDLFRRMKVGIIAGLMLGLALDVVRQNGVINGWLPQDVPMMFGKMVTGSQSFVPIFIVGLLVHFLNAINFGIIYTLLFGKLKNYTLAIIAGVGLLLFLELGMMIGPPMAKMVGPFGVNWAWPQLFLLTLVAHIASGVACGLTAQFLLKEEDNKWLWPFLKNQ</sequence>
<dbReference type="AlphaFoldDB" id="A0A1M7MF27"/>
<keyword evidence="3" id="KW-1185">Reference proteome</keyword>
<protein>
    <submittedName>
        <fullName evidence="2">Uncharacterized protein</fullName>
    </submittedName>
</protein>